<feature type="domain" description="CoA carboxyltransferase C-terminal" evidence="23">
    <location>
        <begin position="292"/>
        <end position="538"/>
    </location>
</feature>
<dbReference type="InterPro" id="IPR041010">
    <property type="entry name" value="Znf-ACC"/>
</dbReference>
<comment type="pathway">
    <text evidence="2 19">Lipid metabolism; malonyl-CoA biosynthesis; malonyl-CoA from acetyl-CoA: step 1/1.</text>
</comment>
<comment type="subunit">
    <text evidence="19">Acetyl-CoA carboxylase is a heterohexamer composed of biotin carboxyl carrier protein (AccB), biotin carboxylase (AccC) and two subunits each of ACCase subunit alpha (AccA) and ACCase subunit beta (AccD).</text>
</comment>
<evidence type="ECO:0000256" key="18">
    <source>
        <dbReference type="ARBA" id="ARBA00049152"/>
    </source>
</evidence>
<dbReference type="GO" id="GO:0005524">
    <property type="term" value="F:ATP binding"/>
    <property type="evidence" value="ECO:0007669"/>
    <property type="project" value="UniProtKB-KW"/>
</dbReference>
<dbReference type="GO" id="GO:0008270">
    <property type="term" value="F:zinc ion binding"/>
    <property type="evidence" value="ECO:0007669"/>
    <property type="project" value="UniProtKB-UniRule"/>
</dbReference>
<name>A0A6P0GJT7_9ACTN</name>
<keyword evidence="11 20" id="KW-0863">Zinc-finger</keyword>
<dbReference type="Pfam" id="PF03255">
    <property type="entry name" value="ACCA"/>
    <property type="match status" value="1"/>
</dbReference>
<keyword evidence="6 19" id="KW-0963">Cytoplasm</keyword>
<feature type="binding site" evidence="20">
    <location>
        <position position="22"/>
    </location>
    <ligand>
        <name>Zn(2+)</name>
        <dbReference type="ChEBI" id="CHEBI:29105"/>
    </ligand>
</feature>
<dbReference type="Pfam" id="PF17848">
    <property type="entry name" value="Zn_ribbon_ACC"/>
    <property type="match status" value="1"/>
</dbReference>
<keyword evidence="8 19" id="KW-0808">Transferase</keyword>
<comment type="subunit">
    <text evidence="5">Acetyl-CoA carboxylase is a heterotetramer composed of biotin carboxyl carrier protein (AccB), biotin carboxylase (AccC) and two subunits of ACCase subunit beta/alpha.</text>
</comment>
<evidence type="ECO:0000256" key="21">
    <source>
        <dbReference type="SAM" id="MobiDB-lite"/>
    </source>
</evidence>
<dbReference type="HAMAP" id="MF_01395">
    <property type="entry name" value="AcetylCoA_CT_beta"/>
    <property type="match status" value="1"/>
</dbReference>
<dbReference type="PROSITE" id="PS50980">
    <property type="entry name" value="COA_CT_NTER"/>
    <property type="match status" value="1"/>
</dbReference>
<dbReference type="NCBIfam" id="NF004344">
    <property type="entry name" value="PRK05724.1"/>
    <property type="match status" value="1"/>
</dbReference>
<comment type="cofactor">
    <cofactor evidence="20">
        <name>Zn(2+)</name>
        <dbReference type="ChEBI" id="CHEBI:29105"/>
    </cofactor>
    <text evidence="20">Binds 1 zinc ion per subunit.</text>
</comment>
<dbReference type="GO" id="GO:0016743">
    <property type="term" value="F:carboxyl- or carbamoyltransferase activity"/>
    <property type="evidence" value="ECO:0007669"/>
    <property type="project" value="UniProtKB-UniRule"/>
</dbReference>
<feature type="binding site" evidence="20">
    <location>
        <position position="41"/>
    </location>
    <ligand>
        <name>Zn(2+)</name>
        <dbReference type="ChEBI" id="CHEBI:29105"/>
    </ligand>
</feature>
<keyword evidence="15 19" id="KW-0443">Lipid metabolism</keyword>
<comment type="similarity">
    <text evidence="4">In the N-terminal section; belongs to the AccD/PCCB family.</text>
</comment>
<reference evidence="24 25" key="1">
    <citation type="submission" date="2019-12" db="EMBL/GenBank/DDBJ databases">
        <title>WGS of CPCC 203550 I12A-02606.</title>
        <authorList>
            <person name="Jiang Z."/>
        </authorList>
    </citation>
    <scope>NUCLEOTIDE SEQUENCE [LARGE SCALE GENOMIC DNA]</scope>
    <source>
        <strain evidence="24 25">I12A-02606</strain>
    </source>
</reference>
<evidence type="ECO:0000256" key="10">
    <source>
        <dbReference type="ARBA" id="ARBA00022741"/>
    </source>
</evidence>
<dbReference type="InterPro" id="IPR011762">
    <property type="entry name" value="COA_CT_N"/>
</dbReference>
<evidence type="ECO:0000256" key="15">
    <source>
        <dbReference type="ARBA" id="ARBA00023098"/>
    </source>
</evidence>
<keyword evidence="24" id="KW-0436">Ligase</keyword>
<dbReference type="HAMAP" id="MF_00823">
    <property type="entry name" value="AcetylCoA_CT_alpha"/>
    <property type="match status" value="1"/>
</dbReference>
<evidence type="ECO:0000256" key="17">
    <source>
        <dbReference type="ARBA" id="ARBA00025280"/>
    </source>
</evidence>
<dbReference type="GO" id="GO:0003989">
    <property type="term" value="F:acetyl-CoA carboxylase activity"/>
    <property type="evidence" value="ECO:0007669"/>
    <property type="project" value="InterPro"/>
</dbReference>
<dbReference type="InterPro" id="IPR011763">
    <property type="entry name" value="COA_CT_C"/>
</dbReference>
<evidence type="ECO:0000256" key="16">
    <source>
        <dbReference type="ARBA" id="ARBA00023160"/>
    </source>
</evidence>
<keyword evidence="12 19" id="KW-0276">Fatty acid metabolism</keyword>
<feature type="region of interest" description="Disordered" evidence="21">
    <location>
        <begin position="277"/>
        <end position="301"/>
    </location>
</feature>
<comment type="similarity">
    <text evidence="3">In the C-terminal section; belongs to the AccA family.</text>
</comment>
<feature type="binding site" evidence="20">
    <location>
        <position position="44"/>
    </location>
    <ligand>
        <name>Zn(2+)</name>
        <dbReference type="ChEBI" id="CHEBI:29105"/>
    </ligand>
</feature>
<evidence type="ECO:0000256" key="3">
    <source>
        <dbReference type="ARBA" id="ARBA00006276"/>
    </source>
</evidence>
<evidence type="ECO:0000256" key="7">
    <source>
        <dbReference type="ARBA" id="ARBA00022516"/>
    </source>
</evidence>
<gene>
    <name evidence="19" type="primary">accA</name>
    <name evidence="20" type="synonym">accD</name>
    <name evidence="24" type="ORF">GCU54_16215</name>
</gene>
<evidence type="ECO:0000313" key="24">
    <source>
        <dbReference type="EMBL" id="NEM07544.1"/>
    </source>
</evidence>
<dbReference type="RefSeq" id="WP_163477635.1">
    <property type="nucleotide sequence ID" value="NZ_JAAGWE010000028.1"/>
</dbReference>
<dbReference type="SUPFAM" id="SSF52096">
    <property type="entry name" value="ClpP/crotonase"/>
    <property type="match status" value="2"/>
</dbReference>
<comment type="catalytic activity">
    <reaction evidence="18 19">
        <text>N(6)-carboxybiotinyl-L-lysyl-[protein] + acetyl-CoA = N(6)-biotinyl-L-lysyl-[protein] + malonyl-CoA</text>
        <dbReference type="Rhea" id="RHEA:54728"/>
        <dbReference type="Rhea" id="RHEA-COMP:10505"/>
        <dbReference type="Rhea" id="RHEA-COMP:10506"/>
        <dbReference type="ChEBI" id="CHEBI:57288"/>
        <dbReference type="ChEBI" id="CHEBI:57384"/>
        <dbReference type="ChEBI" id="CHEBI:83144"/>
        <dbReference type="ChEBI" id="CHEBI:83145"/>
        <dbReference type="EC" id="2.1.3.15"/>
    </reaction>
</comment>
<keyword evidence="9 20" id="KW-0479">Metal-binding</keyword>
<evidence type="ECO:0000256" key="14">
    <source>
        <dbReference type="ARBA" id="ARBA00022840"/>
    </source>
</evidence>
<dbReference type="PANTHER" id="PTHR42853">
    <property type="entry name" value="ACETYL-COENZYME A CARBOXYLASE CARBOXYL TRANSFERASE SUBUNIT ALPHA"/>
    <property type="match status" value="1"/>
</dbReference>
<feature type="compositionally biased region" description="Pro residues" evidence="21">
    <location>
        <begin position="282"/>
        <end position="291"/>
    </location>
</feature>
<keyword evidence="14 19" id="KW-0067">ATP-binding</keyword>
<keyword evidence="13 20" id="KW-0862">Zinc</keyword>
<keyword evidence="10 19" id="KW-0547">Nucleotide-binding</keyword>
<proteinExistence type="inferred from homology"/>
<evidence type="ECO:0000256" key="19">
    <source>
        <dbReference type="HAMAP-Rule" id="MF_00823"/>
    </source>
</evidence>
<dbReference type="GO" id="GO:2001295">
    <property type="term" value="P:malonyl-CoA biosynthetic process"/>
    <property type="evidence" value="ECO:0007669"/>
    <property type="project" value="UniProtKB-UniRule"/>
</dbReference>
<evidence type="ECO:0000256" key="12">
    <source>
        <dbReference type="ARBA" id="ARBA00022832"/>
    </source>
</evidence>
<dbReference type="PRINTS" id="PR01069">
    <property type="entry name" value="ACCCTRFRASEA"/>
</dbReference>
<dbReference type="PANTHER" id="PTHR42853:SF3">
    <property type="entry name" value="ACETYL-COENZYME A CARBOXYLASE CARBOXYL TRANSFERASE SUBUNIT ALPHA, CHLOROPLASTIC"/>
    <property type="match status" value="1"/>
</dbReference>
<evidence type="ECO:0000256" key="9">
    <source>
        <dbReference type="ARBA" id="ARBA00022723"/>
    </source>
</evidence>
<evidence type="ECO:0000256" key="13">
    <source>
        <dbReference type="ARBA" id="ARBA00022833"/>
    </source>
</evidence>
<sequence>MTATTPARPAATAAGPVDWVSCPSCGWLLYRKRLDRNLSVCPECDHHLRLGARARIALLADDGSFTEHACPPGPPDPLAFTDLRDYRERLHEAAARSGETEAVILGTARIGGTPVVLAAMDFAFLGGSMGIEVGRRVTAAADLALQRGLPLVTICASGGARMQEGVFSLFQMARVSHAFARLHEAGLLSVCVLTDPTYGGVSASFATLAAVLVGERGAHVGFAGPRVVQETIRAELPSDFQTAEFLLAHGLIDRVESRAELRPLLVRLLQLHGCPEQAATAPPAPEEPPAAEPDTAEPELDAWDVVQRARVTGRPTTLDYLHTAFDDFVELHGDRAFADDPAIVGGVAVLDGRRVVVIGQEKGHTVRERVARNFGMPHPEGYRKALRLMAHAETFGLPVVTLVDTPGAHPGPAAEERGQAHAIAEIIMRSSRLRVPVVAVLTGEGGSGGALALCTSDRLLVLENAYLSVISPEGCAAILWRTATAAPTAARAMRLGAAHLRASGIATSVVPEPPGGADADPAAAADLLRAAVVRELDELGRLDVAALLDSRSARLARIGGDGDRPLRVVAPVPGGGAGDAAR</sequence>
<dbReference type="NCBIfam" id="TIGR00513">
    <property type="entry name" value="accA"/>
    <property type="match status" value="1"/>
</dbReference>
<organism evidence="24 25">
    <name type="scientific">Geodermatophilus normandii</name>
    <dbReference type="NCBI Taxonomy" id="1137989"/>
    <lineage>
        <taxon>Bacteria</taxon>
        <taxon>Bacillati</taxon>
        <taxon>Actinomycetota</taxon>
        <taxon>Actinomycetes</taxon>
        <taxon>Geodermatophilales</taxon>
        <taxon>Geodermatophilaceae</taxon>
        <taxon>Geodermatophilus</taxon>
    </lineage>
</organism>
<accession>A0A6P0GJT7</accession>
<comment type="subcellular location">
    <subcellularLocation>
        <location evidence="1 19">Cytoplasm</location>
    </subcellularLocation>
</comment>
<dbReference type="Proteomes" id="UP000471126">
    <property type="component" value="Unassembled WGS sequence"/>
</dbReference>
<evidence type="ECO:0000256" key="1">
    <source>
        <dbReference type="ARBA" id="ARBA00004496"/>
    </source>
</evidence>
<evidence type="ECO:0000256" key="20">
    <source>
        <dbReference type="HAMAP-Rule" id="MF_01395"/>
    </source>
</evidence>
<keyword evidence="16 19" id="KW-0275">Fatty acid biosynthesis</keyword>
<feature type="zinc finger region" description="C4-type" evidence="20">
    <location>
        <begin position="22"/>
        <end position="44"/>
    </location>
</feature>
<evidence type="ECO:0000313" key="25">
    <source>
        <dbReference type="Proteomes" id="UP000471126"/>
    </source>
</evidence>
<protein>
    <recommendedName>
        <fullName evidence="19 20">Multifunctional fusion protein</fullName>
    </recommendedName>
    <domain>
        <recommendedName>
            <fullName evidence="19">Acetyl-coenzyme A carboxylase carboxyl transferase subunit alpha</fullName>
            <shortName evidence="19">ACCase subunit alpha</shortName>
            <shortName evidence="19">Acetyl-CoA carboxylase carboxyltransferase subunit alpha</shortName>
            <ecNumber evidence="19">2.1.3.15</ecNumber>
        </recommendedName>
    </domain>
    <domain>
        <recommendedName>
            <fullName evidence="20">Acetyl-coenzyme A carboxylase carboxyl transferase subunit beta</fullName>
            <shortName evidence="20">ACCase subunit beta</shortName>
            <shortName evidence="20">Acetyl-CoA carboxylase carboxyltransferase subunit beta</shortName>
        </recommendedName>
    </domain>
</protein>
<comment type="caution">
    <text evidence="24">The sequence shown here is derived from an EMBL/GenBank/DDBJ whole genome shotgun (WGS) entry which is preliminary data.</text>
</comment>
<dbReference type="InterPro" id="IPR001095">
    <property type="entry name" value="Acetyl_CoA_COase_a_su"/>
</dbReference>
<comment type="function">
    <text evidence="19">Component of the acetyl coenzyme A carboxylase (ACC) complex. First, biotin carboxylase catalyzes the carboxylation of biotin on its carrier protein (BCCP) and then the CO(2) group is transferred by the carboxyltransferase to acetyl-CoA to form malonyl-CoA.</text>
</comment>
<dbReference type="PROSITE" id="PS50989">
    <property type="entry name" value="COA_CT_CTER"/>
    <property type="match status" value="1"/>
</dbReference>
<dbReference type="InterPro" id="IPR000438">
    <property type="entry name" value="Acetyl_CoA_COase_Trfase_b_su"/>
</dbReference>
<dbReference type="GO" id="GO:0009317">
    <property type="term" value="C:acetyl-CoA carboxylase complex"/>
    <property type="evidence" value="ECO:0007669"/>
    <property type="project" value="InterPro"/>
</dbReference>
<evidence type="ECO:0000259" key="23">
    <source>
        <dbReference type="PROSITE" id="PS50989"/>
    </source>
</evidence>
<dbReference type="EMBL" id="JAAGWE010000028">
    <property type="protein sequence ID" value="NEM07544.1"/>
    <property type="molecule type" value="Genomic_DNA"/>
</dbReference>
<dbReference type="NCBIfam" id="NF041504">
    <property type="entry name" value="AccA_sub"/>
    <property type="match status" value="1"/>
</dbReference>
<comment type="similarity">
    <text evidence="20">Belongs to the AccD/PCCB family.</text>
</comment>
<evidence type="ECO:0000256" key="5">
    <source>
        <dbReference type="ARBA" id="ARBA00011664"/>
    </source>
</evidence>
<evidence type="ECO:0000259" key="22">
    <source>
        <dbReference type="PROSITE" id="PS50980"/>
    </source>
</evidence>
<dbReference type="Gene3D" id="3.90.226.10">
    <property type="entry name" value="2-enoyl-CoA Hydratase, Chain A, domain 1"/>
    <property type="match status" value="2"/>
</dbReference>
<keyword evidence="7 19" id="KW-0444">Lipid biosynthesis</keyword>
<feature type="domain" description="CoA carboxyltransferase N-terminal" evidence="22">
    <location>
        <begin position="18"/>
        <end position="287"/>
    </location>
</feature>
<dbReference type="UniPathway" id="UPA00655">
    <property type="reaction ID" value="UER00711"/>
</dbReference>
<comment type="function">
    <text evidence="17 20">Component of the acetyl coenzyme A carboxylase (ACC) complex. Biotin carboxylase (BC) catalyzes the carboxylation of biotin on its carrier protein (BCCP) and then the CO(2) group is transferred by the transcarboxylase to acetyl-CoA to form malonyl-CoA.</text>
</comment>
<evidence type="ECO:0000256" key="11">
    <source>
        <dbReference type="ARBA" id="ARBA00022771"/>
    </source>
</evidence>
<comment type="similarity">
    <text evidence="19">Belongs to the AccA family.</text>
</comment>
<feature type="binding site" evidence="20">
    <location>
        <position position="25"/>
    </location>
    <ligand>
        <name>Zn(2+)</name>
        <dbReference type="ChEBI" id="CHEBI:29105"/>
    </ligand>
</feature>
<evidence type="ECO:0000256" key="4">
    <source>
        <dbReference type="ARBA" id="ARBA00010284"/>
    </source>
</evidence>
<dbReference type="EC" id="2.1.3.15" evidence="19"/>
<dbReference type="AlphaFoldDB" id="A0A6P0GJT7"/>
<dbReference type="InterPro" id="IPR029045">
    <property type="entry name" value="ClpP/crotonase-like_dom_sf"/>
</dbReference>
<evidence type="ECO:0000256" key="6">
    <source>
        <dbReference type="ARBA" id="ARBA00022490"/>
    </source>
</evidence>
<dbReference type="GO" id="GO:0006633">
    <property type="term" value="P:fatty acid biosynthetic process"/>
    <property type="evidence" value="ECO:0007669"/>
    <property type="project" value="UniProtKB-KW"/>
</dbReference>
<evidence type="ECO:0000256" key="2">
    <source>
        <dbReference type="ARBA" id="ARBA00004956"/>
    </source>
</evidence>
<evidence type="ECO:0000256" key="8">
    <source>
        <dbReference type="ARBA" id="ARBA00022679"/>
    </source>
</evidence>